<proteinExistence type="predicted"/>
<gene>
    <name evidence="1" type="ORF">BS50DRAFT_125483</name>
</gene>
<organism evidence="1 2">
    <name type="scientific">Corynespora cassiicola Philippines</name>
    <dbReference type="NCBI Taxonomy" id="1448308"/>
    <lineage>
        <taxon>Eukaryota</taxon>
        <taxon>Fungi</taxon>
        <taxon>Dikarya</taxon>
        <taxon>Ascomycota</taxon>
        <taxon>Pezizomycotina</taxon>
        <taxon>Dothideomycetes</taxon>
        <taxon>Pleosporomycetidae</taxon>
        <taxon>Pleosporales</taxon>
        <taxon>Corynesporascaceae</taxon>
        <taxon>Corynespora</taxon>
    </lineage>
</organism>
<evidence type="ECO:0000313" key="1">
    <source>
        <dbReference type="EMBL" id="PSN62648.1"/>
    </source>
</evidence>
<dbReference type="Proteomes" id="UP000240883">
    <property type="component" value="Unassembled WGS sequence"/>
</dbReference>
<name>A0A2T2NC78_CORCC</name>
<sequence length="157" mass="16676">MRAMAGMRRYRCLSACLVCVREDRTYGRRASFFARTATLAARPRPRMLRGRSIAGADAWPWQTRQLRSQWTRAGWPGPSRRRGRAQAGAGVTCAAQLGVGPTLQKKGAPWWPGGPVAQGGRAQVEGQVGGSVKGELLAVGCWLMGATGGRAGVGVGV</sequence>
<keyword evidence="2" id="KW-1185">Reference proteome</keyword>
<dbReference type="AlphaFoldDB" id="A0A2T2NC78"/>
<dbReference type="EMBL" id="KZ678141">
    <property type="protein sequence ID" value="PSN62648.1"/>
    <property type="molecule type" value="Genomic_DNA"/>
</dbReference>
<reference evidence="1 2" key="1">
    <citation type="journal article" date="2018" name="Front. Microbiol.">
        <title>Genome-Wide Analysis of Corynespora cassiicola Leaf Fall Disease Putative Effectors.</title>
        <authorList>
            <person name="Lopez D."/>
            <person name="Ribeiro S."/>
            <person name="Label P."/>
            <person name="Fumanal B."/>
            <person name="Venisse J.S."/>
            <person name="Kohler A."/>
            <person name="de Oliveira R.R."/>
            <person name="Labutti K."/>
            <person name="Lipzen A."/>
            <person name="Lail K."/>
            <person name="Bauer D."/>
            <person name="Ohm R.A."/>
            <person name="Barry K.W."/>
            <person name="Spatafora J."/>
            <person name="Grigoriev I.V."/>
            <person name="Martin F.M."/>
            <person name="Pujade-Renaud V."/>
        </authorList>
    </citation>
    <scope>NUCLEOTIDE SEQUENCE [LARGE SCALE GENOMIC DNA]</scope>
    <source>
        <strain evidence="1 2">Philippines</strain>
    </source>
</reference>
<accession>A0A2T2NC78</accession>
<protein>
    <submittedName>
        <fullName evidence="1">Uncharacterized protein</fullName>
    </submittedName>
</protein>
<evidence type="ECO:0000313" key="2">
    <source>
        <dbReference type="Proteomes" id="UP000240883"/>
    </source>
</evidence>